<keyword evidence="6" id="KW-1185">Reference proteome</keyword>
<feature type="compositionally biased region" description="Low complexity" evidence="3">
    <location>
        <begin position="251"/>
        <end position="269"/>
    </location>
</feature>
<evidence type="ECO:0000256" key="2">
    <source>
        <dbReference type="PIRSR" id="PIRSR605754-1"/>
    </source>
</evidence>
<dbReference type="Gene3D" id="2.40.260.10">
    <property type="entry name" value="Sortase"/>
    <property type="match status" value="1"/>
</dbReference>
<dbReference type="CDD" id="cd05830">
    <property type="entry name" value="Sortase_E"/>
    <property type="match status" value="1"/>
</dbReference>
<name>A0A5Q2RKD9_9ACTN</name>
<organism evidence="5 6">
    <name type="scientific">Actinomarinicola tropica</name>
    <dbReference type="NCBI Taxonomy" id="2789776"/>
    <lineage>
        <taxon>Bacteria</taxon>
        <taxon>Bacillati</taxon>
        <taxon>Actinomycetota</taxon>
        <taxon>Acidimicrobiia</taxon>
        <taxon>Acidimicrobiales</taxon>
        <taxon>Iamiaceae</taxon>
        <taxon>Actinomarinicola</taxon>
    </lineage>
</organism>
<sequence>MPMLPLSPRTATVVRGIGRTLIGAGTLLLLFVAYQLWGTGVAHSREQARLEDRFDAQLAEVGRMLPDDDASTGDPPPDESTTTTLPPELVAALDPSPGDPVARLRMPTIGVDEIVVHGVGVADLRKGPGHFPDSPMPGQPGNAAIAGHRTTYGQPFHDLDRLAPGDEIHVDTLQGSFTYRVMPHEGPEGDERGHFIVPETAVEVLDDAGDDRLTLTACHPKFSSRQRIIVTAELVDEPAAPLPDAERPGTDDAGSVDAPGPDPAPGDGAAADEDFGEGLGGDPDALVPAVAWSAAFLVALAATALVGRRWRRWPAYLVGAPLMAVPLVVAFAHIDRYLPAY</sequence>
<dbReference type="NCBIfam" id="NF033747">
    <property type="entry name" value="class_E_sortase"/>
    <property type="match status" value="1"/>
</dbReference>
<dbReference type="InterPro" id="IPR005754">
    <property type="entry name" value="Sortase"/>
</dbReference>
<feature type="region of interest" description="Disordered" evidence="3">
    <location>
        <begin position="237"/>
        <end position="278"/>
    </location>
</feature>
<dbReference type="AlphaFoldDB" id="A0A5Q2RKD9"/>
<keyword evidence="4" id="KW-0812">Transmembrane</keyword>
<feature type="active site" description="Proton donor/acceptor" evidence="2">
    <location>
        <position position="148"/>
    </location>
</feature>
<protein>
    <submittedName>
        <fullName evidence="5">Class E sortase</fullName>
    </submittedName>
</protein>
<evidence type="ECO:0000256" key="3">
    <source>
        <dbReference type="SAM" id="MobiDB-lite"/>
    </source>
</evidence>
<dbReference type="InterPro" id="IPR053465">
    <property type="entry name" value="Sortase_Class_E"/>
</dbReference>
<dbReference type="KEGG" id="atq:GH723_05080"/>
<feature type="region of interest" description="Disordered" evidence="3">
    <location>
        <begin position="65"/>
        <end position="89"/>
    </location>
</feature>
<dbReference type="NCBIfam" id="TIGR01076">
    <property type="entry name" value="sortase_fam"/>
    <property type="match status" value="1"/>
</dbReference>
<dbReference type="EMBL" id="CP045851">
    <property type="protein sequence ID" value="QGG94527.1"/>
    <property type="molecule type" value="Genomic_DNA"/>
</dbReference>
<dbReference type="SUPFAM" id="SSF63817">
    <property type="entry name" value="Sortase"/>
    <property type="match status" value="1"/>
</dbReference>
<feature type="transmembrane region" description="Helical" evidence="4">
    <location>
        <begin position="285"/>
        <end position="306"/>
    </location>
</feature>
<dbReference type="GO" id="GO:0016787">
    <property type="term" value="F:hydrolase activity"/>
    <property type="evidence" value="ECO:0007669"/>
    <property type="project" value="UniProtKB-KW"/>
</dbReference>
<keyword evidence="4" id="KW-1133">Transmembrane helix</keyword>
<evidence type="ECO:0000313" key="6">
    <source>
        <dbReference type="Proteomes" id="UP000334019"/>
    </source>
</evidence>
<proteinExistence type="predicted"/>
<dbReference type="Proteomes" id="UP000334019">
    <property type="component" value="Chromosome"/>
</dbReference>
<gene>
    <name evidence="5" type="ORF">GH723_05080</name>
</gene>
<reference evidence="5 6" key="1">
    <citation type="submission" date="2019-11" db="EMBL/GenBank/DDBJ databases">
        <authorList>
            <person name="He Y."/>
        </authorList>
    </citation>
    <scope>NUCLEOTIDE SEQUENCE [LARGE SCALE GENOMIC DNA]</scope>
    <source>
        <strain evidence="5 6">SCSIO 58843</strain>
    </source>
</reference>
<feature type="active site" description="Acyl-thioester intermediate" evidence="2">
    <location>
        <position position="218"/>
    </location>
</feature>
<feature type="transmembrane region" description="Helical" evidence="4">
    <location>
        <begin position="313"/>
        <end position="334"/>
    </location>
</feature>
<dbReference type="InterPro" id="IPR042003">
    <property type="entry name" value="Sortase_E"/>
</dbReference>
<evidence type="ECO:0000256" key="4">
    <source>
        <dbReference type="SAM" id="Phobius"/>
    </source>
</evidence>
<evidence type="ECO:0000256" key="1">
    <source>
        <dbReference type="ARBA" id="ARBA00022801"/>
    </source>
</evidence>
<keyword evidence="1" id="KW-0378">Hydrolase</keyword>
<accession>A0A5Q2RKD9</accession>
<evidence type="ECO:0000313" key="5">
    <source>
        <dbReference type="EMBL" id="QGG94527.1"/>
    </source>
</evidence>
<keyword evidence="4" id="KW-0472">Membrane</keyword>
<dbReference type="InterPro" id="IPR023365">
    <property type="entry name" value="Sortase_dom-sf"/>
</dbReference>
<dbReference type="Pfam" id="PF04203">
    <property type="entry name" value="Sortase"/>
    <property type="match status" value="1"/>
</dbReference>